<feature type="compositionally biased region" description="Basic and acidic residues" evidence="1">
    <location>
        <begin position="47"/>
        <end position="63"/>
    </location>
</feature>
<dbReference type="EMBL" id="JAUPFM010000014">
    <property type="protein sequence ID" value="KAK2830690.1"/>
    <property type="molecule type" value="Genomic_DNA"/>
</dbReference>
<evidence type="ECO:0000256" key="1">
    <source>
        <dbReference type="SAM" id="MobiDB-lite"/>
    </source>
</evidence>
<evidence type="ECO:0000313" key="2">
    <source>
        <dbReference type="EMBL" id="KAK2830690.1"/>
    </source>
</evidence>
<accession>A0AA88S8L1</accession>
<protein>
    <submittedName>
        <fullName evidence="2">Uncharacterized protein</fullName>
    </submittedName>
</protein>
<name>A0AA88S8L1_CHASR</name>
<proteinExistence type="predicted"/>
<feature type="compositionally biased region" description="Basic residues" evidence="1">
    <location>
        <begin position="110"/>
        <end position="119"/>
    </location>
</feature>
<organism evidence="2 3">
    <name type="scientific">Channa striata</name>
    <name type="common">Snakehead murrel</name>
    <name type="synonym">Ophicephalus striatus</name>
    <dbReference type="NCBI Taxonomy" id="64152"/>
    <lineage>
        <taxon>Eukaryota</taxon>
        <taxon>Metazoa</taxon>
        <taxon>Chordata</taxon>
        <taxon>Craniata</taxon>
        <taxon>Vertebrata</taxon>
        <taxon>Euteleostomi</taxon>
        <taxon>Actinopterygii</taxon>
        <taxon>Neopterygii</taxon>
        <taxon>Teleostei</taxon>
        <taxon>Neoteleostei</taxon>
        <taxon>Acanthomorphata</taxon>
        <taxon>Anabantaria</taxon>
        <taxon>Anabantiformes</taxon>
        <taxon>Channoidei</taxon>
        <taxon>Channidae</taxon>
        <taxon>Channa</taxon>
    </lineage>
</organism>
<evidence type="ECO:0000313" key="3">
    <source>
        <dbReference type="Proteomes" id="UP001187415"/>
    </source>
</evidence>
<feature type="region of interest" description="Disordered" evidence="1">
    <location>
        <begin position="47"/>
        <end position="149"/>
    </location>
</feature>
<feature type="compositionally biased region" description="Polar residues" evidence="1">
    <location>
        <begin position="130"/>
        <end position="149"/>
    </location>
</feature>
<sequence length="149" mass="16267">MAHGKFVVTQLTCRRGGTVKLVRFYTAPLCKGTVCSPADLVQQKADHEQRFPNEGCNKPKADRNGGTGAVERVTQGKAGGVWVEGSVESTLQRCDQRKGPGARHSGGPGHRSHTKRQSTRTRQCEERAPSENQSFSSSTRNFVNETNLV</sequence>
<keyword evidence="3" id="KW-1185">Reference proteome</keyword>
<gene>
    <name evidence="2" type="ORF">Q5P01_018621</name>
</gene>
<dbReference type="AlphaFoldDB" id="A0AA88S8L1"/>
<reference evidence="2" key="1">
    <citation type="submission" date="2023-07" db="EMBL/GenBank/DDBJ databases">
        <title>Chromosome-level Genome Assembly of Striped Snakehead (Channa striata).</title>
        <authorList>
            <person name="Liu H."/>
        </authorList>
    </citation>
    <scope>NUCLEOTIDE SEQUENCE</scope>
    <source>
        <strain evidence="2">Gz</strain>
        <tissue evidence="2">Muscle</tissue>
    </source>
</reference>
<dbReference type="Proteomes" id="UP001187415">
    <property type="component" value="Unassembled WGS sequence"/>
</dbReference>
<comment type="caution">
    <text evidence="2">The sequence shown here is derived from an EMBL/GenBank/DDBJ whole genome shotgun (WGS) entry which is preliminary data.</text>
</comment>